<dbReference type="EMBL" id="LATX01001444">
    <property type="protein sequence ID" value="KTB41542.1"/>
    <property type="molecule type" value="Genomic_DNA"/>
</dbReference>
<protein>
    <submittedName>
        <fullName evidence="2">Uncharacterized protein</fullName>
    </submittedName>
</protein>
<sequence>MKIETRTQTCEVVVYNADFENGNDDGHSTGSIDLTLKKDGSEIQNVVTCSKNQYQLAKNFGGVELDNARIRHVSQNCHKASPKTVFFQNLLNSSKSSRKGPKVFPVEITMSAIQSRLAAGNRESNRRNVPKKNQPYPTDKLTALRE</sequence>
<dbReference type="Proteomes" id="UP000054988">
    <property type="component" value="Unassembled WGS sequence"/>
</dbReference>
<gene>
    <name evidence="2" type="ORF">WG66_5880</name>
</gene>
<reference evidence="2 3" key="1">
    <citation type="submission" date="2015-12" db="EMBL/GenBank/DDBJ databases">
        <title>Draft genome sequence of Moniliophthora roreri, the causal agent of frosty pod rot of cacao.</title>
        <authorList>
            <person name="Aime M.C."/>
            <person name="Diaz-Valderrama J.R."/>
            <person name="Kijpornyongpan T."/>
            <person name="Phillips-Mora W."/>
        </authorList>
    </citation>
    <scope>NUCLEOTIDE SEQUENCE [LARGE SCALE GENOMIC DNA]</scope>
    <source>
        <strain evidence="2 3">MCA 2952</strain>
    </source>
</reference>
<comment type="caution">
    <text evidence="2">The sequence shown here is derived from an EMBL/GenBank/DDBJ whole genome shotgun (WGS) entry which is preliminary data.</text>
</comment>
<feature type="region of interest" description="Disordered" evidence="1">
    <location>
        <begin position="117"/>
        <end position="146"/>
    </location>
</feature>
<organism evidence="2 3">
    <name type="scientific">Moniliophthora roreri</name>
    <name type="common">Frosty pod rot fungus</name>
    <name type="synonym">Monilia roreri</name>
    <dbReference type="NCBI Taxonomy" id="221103"/>
    <lineage>
        <taxon>Eukaryota</taxon>
        <taxon>Fungi</taxon>
        <taxon>Dikarya</taxon>
        <taxon>Basidiomycota</taxon>
        <taxon>Agaricomycotina</taxon>
        <taxon>Agaricomycetes</taxon>
        <taxon>Agaricomycetidae</taxon>
        <taxon>Agaricales</taxon>
        <taxon>Marasmiineae</taxon>
        <taxon>Marasmiaceae</taxon>
        <taxon>Moniliophthora</taxon>
    </lineage>
</organism>
<dbReference type="AlphaFoldDB" id="A0A0W0FYX9"/>
<evidence type="ECO:0000256" key="1">
    <source>
        <dbReference type="SAM" id="MobiDB-lite"/>
    </source>
</evidence>
<proteinExistence type="predicted"/>
<name>A0A0W0FYX9_MONRR</name>
<evidence type="ECO:0000313" key="3">
    <source>
        <dbReference type="Proteomes" id="UP000054988"/>
    </source>
</evidence>
<evidence type="ECO:0000313" key="2">
    <source>
        <dbReference type="EMBL" id="KTB41542.1"/>
    </source>
</evidence>
<accession>A0A0W0FYX9</accession>